<comment type="caution">
    <text evidence="2">The sequence shown here is derived from an EMBL/GenBank/DDBJ whole genome shotgun (WGS) entry which is preliminary data.</text>
</comment>
<reference evidence="2 3" key="1">
    <citation type="journal article" date="2021" name="Genome Biol.">
        <title>AFLAP: assembly-free linkage analysis pipeline using k-mers from genome sequencing data.</title>
        <authorList>
            <person name="Fletcher K."/>
            <person name="Zhang L."/>
            <person name="Gil J."/>
            <person name="Han R."/>
            <person name="Cavanaugh K."/>
            <person name="Michelmore R."/>
        </authorList>
    </citation>
    <scope>NUCLEOTIDE SEQUENCE [LARGE SCALE GENOMIC DNA]</scope>
    <source>
        <strain evidence="2 3">SF5</strain>
    </source>
</reference>
<protein>
    <recommendedName>
        <fullName evidence="4">Secreted RxLR effector</fullName>
    </recommendedName>
</protein>
<gene>
    <name evidence="2" type="ORF">CCR75_003456</name>
</gene>
<dbReference type="AlphaFoldDB" id="A0A976FJY8"/>
<proteinExistence type="predicted"/>
<feature type="signal peptide" evidence="1">
    <location>
        <begin position="1"/>
        <end position="23"/>
    </location>
</feature>
<evidence type="ECO:0000313" key="2">
    <source>
        <dbReference type="EMBL" id="TDH67884.1"/>
    </source>
</evidence>
<sequence>MRLPTALLLAAVALLVDTDPVLSAELINGIPDAFKLAHTRQFNETKRVFKPLPNNHDERTNEDLMLLIRRGAQKLSDLLEHAAFDLKISEGVSAELGNDLAKLPRKRDVLSTSKRLLENWTSWLRTNWPQHSINQLIEKFGEEGLIWMSIEWALRQPEPDIKTNALQLQDTLMKTWFVQPRNVMSVYDKLLFGDKKNNLLLRPLQTLFDYGDKFNKEFKGKTIALKFSFAFYLFHGLSDKDLAKTMVEAGQSSVPKDIYRRLKSILFRMWYNELKEIATNNELNFLWPEYKKTRDKISSNFVNALQEQDQRYASQNPHLPDSTPLLFRLKTICDDMNKNDAEEPLKFYALLKNSFNDFKIINMIKAAAGYDASSTLDLVTKNAQMEDWVKRFSLKKVFEMYKLKDVRTDLLTHPEFIDWMQFRTKYVKKYPESQNEYLHVLVEHFDEPYLMQLLLTDTRSLTSKSNKSIIETVLLDLRKHLAKQLATAEHDVEKVFKMLNLHLSDEAHFFRGFPAWVEYCAIIIRMKIRNPTFAIQPLINVHGNQLLAIFLVKAADFPFYEEAARPLRNGLIRRWINTFKTKEEIDMIFSPKILKETFKLNQAKISVNLFPRLEALKNEYWSLHQFISLVKNYADEPEEVLFKRAVSLAASANKDEQLEQISEFSVLRTRYTEIDAYFLVAIGSAMRDK</sequence>
<evidence type="ECO:0000256" key="1">
    <source>
        <dbReference type="SAM" id="SignalP"/>
    </source>
</evidence>
<keyword evidence="3" id="KW-1185">Reference proteome</keyword>
<feature type="chain" id="PRO_5036686438" description="Secreted RxLR effector" evidence="1">
    <location>
        <begin position="24"/>
        <end position="689"/>
    </location>
</feature>
<dbReference type="RefSeq" id="XP_067817383.1">
    <property type="nucleotide sequence ID" value="XM_067961550.1"/>
</dbReference>
<evidence type="ECO:0000313" key="3">
    <source>
        <dbReference type="Proteomes" id="UP000294530"/>
    </source>
</evidence>
<dbReference type="EMBL" id="SHOA02000013">
    <property type="protein sequence ID" value="TDH67884.1"/>
    <property type="molecule type" value="Genomic_DNA"/>
</dbReference>
<organism evidence="2 3">
    <name type="scientific">Bremia lactucae</name>
    <name type="common">Lettuce downy mildew</name>
    <dbReference type="NCBI Taxonomy" id="4779"/>
    <lineage>
        <taxon>Eukaryota</taxon>
        <taxon>Sar</taxon>
        <taxon>Stramenopiles</taxon>
        <taxon>Oomycota</taxon>
        <taxon>Peronosporomycetes</taxon>
        <taxon>Peronosporales</taxon>
        <taxon>Peronosporaceae</taxon>
        <taxon>Bremia</taxon>
    </lineage>
</organism>
<dbReference type="GeneID" id="94347221"/>
<evidence type="ECO:0008006" key="4">
    <source>
        <dbReference type="Google" id="ProtNLM"/>
    </source>
</evidence>
<dbReference type="Proteomes" id="UP000294530">
    <property type="component" value="Unassembled WGS sequence"/>
</dbReference>
<dbReference type="KEGG" id="blac:94347221"/>
<keyword evidence="1" id="KW-0732">Signal</keyword>
<name>A0A976FJY8_BRELC</name>
<accession>A0A976FJY8</accession>